<reference evidence="2" key="1">
    <citation type="submission" date="2016-06" db="EMBL/GenBank/DDBJ databases">
        <title>Parallel loss of symbiosis genes in relatives of nitrogen-fixing non-legume Parasponia.</title>
        <authorList>
            <person name="Van Velzen R."/>
            <person name="Holmer R."/>
            <person name="Bu F."/>
            <person name="Rutten L."/>
            <person name="Van Zeijl A."/>
            <person name="Liu W."/>
            <person name="Santuari L."/>
            <person name="Cao Q."/>
            <person name="Sharma T."/>
            <person name="Shen D."/>
            <person name="Roswanjaya Y."/>
            <person name="Wardhani T."/>
            <person name="Kalhor M.S."/>
            <person name="Jansen J."/>
            <person name="Van den Hoogen J."/>
            <person name="Gungor B."/>
            <person name="Hartog M."/>
            <person name="Hontelez J."/>
            <person name="Verver J."/>
            <person name="Yang W.-C."/>
            <person name="Schijlen E."/>
            <person name="Repin R."/>
            <person name="Schilthuizen M."/>
            <person name="Schranz E."/>
            <person name="Heidstra R."/>
            <person name="Miyata K."/>
            <person name="Fedorova E."/>
            <person name="Kohlen W."/>
            <person name="Bisseling T."/>
            <person name="Smit S."/>
            <person name="Geurts R."/>
        </authorList>
    </citation>
    <scope>NUCLEOTIDE SEQUENCE [LARGE SCALE GENOMIC DNA]</scope>
    <source>
        <strain evidence="2">cv. RG33-2</strain>
    </source>
</reference>
<comment type="caution">
    <text evidence="1">The sequence shown here is derived from an EMBL/GenBank/DDBJ whole genome shotgun (WGS) entry which is preliminary data.</text>
</comment>
<evidence type="ECO:0000313" key="1">
    <source>
        <dbReference type="EMBL" id="PON95226.1"/>
    </source>
</evidence>
<protein>
    <submittedName>
        <fullName evidence="1">Uncharacterized protein</fullName>
    </submittedName>
</protein>
<dbReference type="Proteomes" id="UP000237000">
    <property type="component" value="Unassembled WGS sequence"/>
</dbReference>
<proteinExistence type="predicted"/>
<sequence>QRLGHMANQQKILVFRLLFSLSSKHRRSHLLIADASLTLHVPGHRNQVPNMSPS</sequence>
<evidence type="ECO:0000313" key="2">
    <source>
        <dbReference type="Proteomes" id="UP000237000"/>
    </source>
</evidence>
<name>A0A2P5FBT1_TREOI</name>
<feature type="non-terminal residue" evidence="1">
    <location>
        <position position="1"/>
    </location>
</feature>
<dbReference type="EMBL" id="JXTC01000045">
    <property type="protein sequence ID" value="PON95226.1"/>
    <property type="molecule type" value="Genomic_DNA"/>
</dbReference>
<dbReference type="InParanoid" id="A0A2P5FBT1"/>
<gene>
    <name evidence="1" type="ORF">TorRG33x02_087480</name>
</gene>
<accession>A0A2P5FBT1</accession>
<organism evidence="1 2">
    <name type="scientific">Trema orientale</name>
    <name type="common">Charcoal tree</name>
    <name type="synonym">Celtis orientalis</name>
    <dbReference type="NCBI Taxonomy" id="63057"/>
    <lineage>
        <taxon>Eukaryota</taxon>
        <taxon>Viridiplantae</taxon>
        <taxon>Streptophyta</taxon>
        <taxon>Embryophyta</taxon>
        <taxon>Tracheophyta</taxon>
        <taxon>Spermatophyta</taxon>
        <taxon>Magnoliopsida</taxon>
        <taxon>eudicotyledons</taxon>
        <taxon>Gunneridae</taxon>
        <taxon>Pentapetalae</taxon>
        <taxon>rosids</taxon>
        <taxon>fabids</taxon>
        <taxon>Rosales</taxon>
        <taxon>Cannabaceae</taxon>
        <taxon>Trema</taxon>
    </lineage>
</organism>
<keyword evidence="2" id="KW-1185">Reference proteome</keyword>
<dbReference type="AlphaFoldDB" id="A0A2P5FBT1"/>